<feature type="transmembrane region" description="Helical" evidence="1">
    <location>
        <begin position="123"/>
        <end position="144"/>
    </location>
</feature>
<comment type="caution">
    <text evidence="2">The sequence shown here is derived from an EMBL/GenBank/DDBJ whole genome shotgun (WGS) entry which is preliminary data.</text>
</comment>
<protein>
    <submittedName>
        <fullName evidence="2">Putative membrane protein YkgB</fullName>
    </submittedName>
</protein>
<dbReference type="GO" id="GO:1901530">
    <property type="term" value="P:response to hypochlorite"/>
    <property type="evidence" value="ECO:0007669"/>
    <property type="project" value="TreeGrafter"/>
</dbReference>
<feature type="transmembrane region" description="Helical" evidence="1">
    <location>
        <begin position="93"/>
        <end position="111"/>
    </location>
</feature>
<dbReference type="PANTHER" id="PTHR40106:SF1">
    <property type="entry name" value="INNER MEMBRANE PROTEIN RCLC"/>
    <property type="match status" value="1"/>
</dbReference>
<dbReference type="EMBL" id="RAPY01000002">
    <property type="protein sequence ID" value="RKE52656.1"/>
    <property type="molecule type" value="Genomic_DNA"/>
</dbReference>
<feature type="transmembrane region" description="Helical" evidence="1">
    <location>
        <begin position="66"/>
        <end position="86"/>
    </location>
</feature>
<feature type="transmembrane region" description="Helical" evidence="1">
    <location>
        <begin position="16"/>
        <end position="34"/>
    </location>
</feature>
<keyword evidence="3" id="KW-1185">Reference proteome</keyword>
<evidence type="ECO:0000256" key="1">
    <source>
        <dbReference type="SAM" id="Phobius"/>
    </source>
</evidence>
<evidence type="ECO:0000313" key="2">
    <source>
        <dbReference type="EMBL" id="RKE52656.1"/>
    </source>
</evidence>
<dbReference type="Proteomes" id="UP000286246">
    <property type="component" value="Unassembled WGS sequence"/>
</dbReference>
<gene>
    <name evidence="2" type="ORF">DFQ12_2898</name>
</gene>
<dbReference type="AlphaFoldDB" id="A0A420B790"/>
<name>A0A420B790_SPHD1</name>
<keyword evidence="1" id="KW-1133">Transmembrane helix</keyword>
<dbReference type="PIRSF" id="PIRSF028065">
    <property type="entry name" value="UCP028065"/>
    <property type="match status" value="1"/>
</dbReference>
<proteinExistence type="predicted"/>
<dbReference type="GO" id="GO:0005886">
    <property type="term" value="C:plasma membrane"/>
    <property type="evidence" value="ECO:0007669"/>
    <property type="project" value="TreeGrafter"/>
</dbReference>
<sequence length="149" mass="16880">MHLITQTKNSPPSSQWGFYISTFGMVFILLWLGIFKFTPTEAMAIKPLIANHPLSSWLYKLWSEQMVSNIVGIVEIAVAILILLSLKFKQLRRYAGIGVCIIFTMTLSYLFTTPNMFKHVDGVPVTDFFILKDILFLGFGISLLQSAKK</sequence>
<dbReference type="Pfam" id="PF04224">
    <property type="entry name" value="DUF417"/>
    <property type="match status" value="1"/>
</dbReference>
<dbReference type="InterPro" id="IPR016865">
    <property type="entry name" value="RclC"/>
</dbReference>
<dbReference type="PANTHER" id="PTHR40106">
    <property type="entry name" value="INNER MEMBRANE PROTEIN RCLC"/>
    <property type="match status" value="1"/>
</dbReference>
<organism evidence="2 3">
    <name type="scientific">Sphingobacterium detergens</name>
    <dbReference type="NCBI Taxonomy" id="1145106"/>
    <lineage>
        <taxon>Bacteria</taxon>
        <taxon>Pseudomonadati</taxon>
        <taxon>Bacteroidota</taxon>
        <taxon>Sphingobacteriia</taxon>
        <taxon>Sphingobacteriales</taxon>
        <taxon>Sphingobacteriaceae</taxon>
        <taxon>Sphingobacterium</taxon>
    </lineage>
</organism>
<evidence type="ECO:0000313" key="3">
    <source>
        <dbReference type="Proteomes" id="UP000286246"/>
    </source>
</evidence>
<dbReference type="OrthoDB" id="1118972at2"/>
<keyword evidence="1" id="KW-0472">Membrane</keyword>
<dbReference type="RefSeq" id="WP_120259677.1">
    <property type="nucleotide sequence ID" value="NZ_RAPY01000002.1"/>
</dbReference>
<keyword evidence="1" id="KW-0812">Transmembrane</keyword>
<dbReference type="InterPro" id="IPR007339">
    <property type="entry name" value="RclC-like"/>
</dbReference>
<accession>A0A420B790</accession>
<reference evidence="2 3" key="1">
    <citation type="submission" date="2018-09" db="EMBL/GenBank/DDBJ databases">
        <title>Genomic Encyclopedia of Type Strains, Phase III (KMG-III): the genomes of soil and plant-associated and newly described type strains.</title>
        <authorList>
            <person name="Whitman W."/>
        </authorList>
    </citation>
    <scope>NUCLEOTIDE SEQUENCE [LARGE SCALE GENOMIC DNA]</scope>
    <source>
        <strain evidence="2 3">CECT 7938</strain>
    </source>
</reference>